<dbReference type="InterPro" id="IPR011129">
    <property type="entry name" value="CSD"/>
</dbReference>
<evidence type="ECO:0000256" key="3">
    <source>
        <dbReference type="ARBA" id="ARBA00023015"/>
    </source>
</evidence>
<keyword evidence="6" id="KW-0804">Transcription</keyword>
<dbReference type="InterPro" id="IPR002059">
    <property type="entry name" value="CSP_DNA-bd"/>
</dbReference>
<evidence type="ECO:0000256" key="6">
    <source>
        <dbReference type="ARBA" id="ARBA00023163"/>
    </source>
</evidence>
<evidence type="ECO:0000256" key="5">
    <source>
        <dbReference type="ARBA" id="ARBA00023159"/>
    </source>
</evidence>
<evidence type="ECO:0000313" key="11">
    <source>
        <dbReference type="Proteomes" id="UP000422232"/>
    </source>
</evidence>
<protein>
    <submittedName>
        <fullName evidence="9">Cold shock protein CspA</fullName>
    </submittedName>
    <submittedName>
        <fullName evidence="8">Cold shock protein, CspA</fullName>
    </submittedName>
</protein>
<accession>A0A095E249</accession>
<feature type="domain" description="CSD" evidence="7">
    <location>
        <begin position="1"/>
        <end position="68"/>
    </location>
</feature>
<dbReference type="GeneID" id="66739313"/>
<name>A0A095E249_PISSA</name>
<dbReference type="InterPro" id="IPR012340">
    <property type="entry name" value="NA-bd_OB-fold"/>
</dbReference>
<organism evidence="8 10">
    <name type="scientific">Piscirickettsia salmonis</name>
    <dbReference type="NCBI Taxonomy" id="1238"/>
    <lineage>
        <taxon>Bacteria</taxon>
        <taxon>Pseudomonadati</taxon>
        <taxon>Pseudomonadota</taxon>
        <taxon>Gammaproteobacteria</taxon>
        <taxon>Thiotrichales</taxon>
        <taxon>Piscirickettsiaceae</taxon>
        <taxon>Piscirickettsia</taxon>
    </lineage>
</organism>
<dbReference type="PRINTS" id="PR00050">
    <property type="entry name" value="COLDSHOCK"/>
</dbReference>
<proteinExistence type="predicted"/>
<reference evidence="8" key="2">
    <citation type="submission" date="2015-08" db="EMBL/GenBank/DDBJ databases">
        <title>Complete genome sequence of Piscirickettsia salmonis strain PM32597B1.</title>
        <authorList>
            <person name="Bohle H."/>
            <person name="Henriquez P."/>
            <person name="Navas E."/>
            <person name="Grothusen H."/>
            <person name="Bustamante F."/>
            <person name="Bustos P."/>
            <person name="Bustos P."/>
            <person name="Mancilla M."/>
        </authorList>
    </citation>
    <scope>NUCLEOTIDE SEQUENCE</scope>
    <source>
        <strain evidence="8">PM32597B1</strain>
    </source>
</reference>
<dbReference type="Proteomes" id="UP000422232">
    <property type="component" value="Chromosome"/>
</dbReference>
<dbReference type="GO" id="GO:0003677">
    <property type="term" value="F:DNA binding"/>
    <property type="evidence" value="ECO:0007669"/>
    <property type="project" value="UniProtKB-KW"/>
</dbReference>
<evidence type="ECO:0000256" key="1">
    <source>
        <dbReference type="ARBA" id="ARBA00004496"/>
    </source>
</evidence>
<dbReference type="PANTHER" id="PTHR46565:SF20">
    <property type="entry name" value="COLD SHOCK DOMAIN-CONTAINING PROTEIN 4"/>
    <property type="match status" value="1"/>
</dbReference>
<evidence type="ECO:0000313" key="10">
    <source>
        <dbReference type="Proteomes" id="UP000029558"/>
    </source>
</evidence>
<keyword evidence="5" id="KW-0010">Activator</keyword>
<reference evidence="9 11" key="3">
    <citation type="submission" date="2019-04" db="EMBL/GenBank/DDBJ databases">
        <title>Complete genome sequencing of Piscirickettsia salmonis strain Psal-009.</title>
        <authorList>
            <person name="Schober I."/>
            <person name="Bunk B."/>
            <person name="Sproer C."/>
            <person name="Carril G.P."/>
            <person name="Riedel T."/>
            <person name="Flores-Herrera P.A."/>
            <person name="Nourdin-Galindo G."/>
            <person name="Marshall S.H."/>
            <person name="Overmann J."/>
        </authorList>
    </citation>
    <scope>NUCLEOTIDE SEQUENCE [LARGE SCALE GENOMIC DNA]</scope>
    <source>
        <strain evidence="9 11">Psal-009</strain>
    </source>
</reference>
<sequence>MADGFVKWFNNETGFGYITPQDGGDDIFVHRSGFDPQAQIQALTTHQKVSYSIHKDTSGTPYAADVILIEDNNDTS</sequence>
<dbReference type="PROSITE" id="PS51857">
    <property type="entry name" value="CSD_2"/>
    <property type="match status" value="1"/>
</dbReference>
<dbReference type="EMBL" id="CP012508">
    <property type="protein sequence ID" value="ALB21307.1"/>
    <property type="molecule type" value="Genomic_DNA"/>
</dbReference>
<dbReference type="InterPro" id="IPR012156">
    <property type="entry name" value="Cold_shock_CspA"/>
</dbReference>
<dbReference type="Proteomes" id="UP000029558">
    <property type="component" value="Chromosome"/>
</dbReference>
<evidence type="ECO:0000256" key="4">
    <source>
        <dbReference type="ARBA" id="ARBA00023125"/>
    </source>
</evidence>
<evidence type="ECO:0000259" key="7">
    <source>
        <dbReference type="PROSITE" id="PS51857"/>
    </source>
</evidence>
<dbReference type="PIRSF" id="PIRSF002599">
    <property type="entry name" value="Cold_shock_A"/>
    <property type="match status" value="1"/>
</dbReference>
<dbReference type="Gene3D" id="2.40.50.140">
    <property type="entry name" value="Nucleic acid-binding proteins"/>
    <property type="match status" value="1"/>
</dbReference>
<keyword evidence="3" id="KW-0805">Transcription regulation</keyword>
<dbReference type="PANTHER" id="PTHR46565">
    <property type="entry name" value="COLD SHOCK DOMAIN PROTEIN 2"/>
    <property type="match status" value="1"/>
</dbReference>
<evidence type="ECO:0000256" key="2">
    <source>
        <dbReference type="ARBA" id="ARBA00022490"/>
    </source>
</evidence>
<comment type="subcellular location">
    <subcellularLocation>
        <location evidence="1">Cytoplasm</location>
    </subcellularLocation>
</comment>
<dbReference type="EMBL" id="CP038908">
    <property type="protein sequence ID" value="QGO04255.1"/>
    <property type="molecule type" value="Genomic_DNA"/>
</dbReference>
<evidence type="ECO:0000313" key="8">
    <source>
        <dbReference type="EMBL" id="ALB21307.1"/>
    </source>
</evidence>
<keyword evidence="2" id="KW-0963">Cytoplasm</keyword>
<dbReference type="RefSeq" id="WP_016209597.1">
    <property type="nucleotide sequence ID" value="NZ_CP012413.1"/>
</dbReference>
<gene>
    <name evidence="8" type="primary">cspA</name>
    <name evidence="8" type="ORF">KU39_121</name>
    <name evidence="9" type="ORF">Psal009_00113</name>
</gene>
<dbReference type="CDD" id="cd04458">
    <property type="entry name" value="CSP_CDS"/>
    <property type="match status" value="1"/>
</dbReference>
<keyword evidence="4" id="KW-0238">DNA-binding</keyword>
<dbReference type="AlphaFoldDB" id="A0A095E249"/>
<reference evidence="8 10" key="1">
    <citation type="journal article" date="2014" name="Genome Announc.">
        <title>Comparative Genome Analysis of Two Isolates of the Fish Pathogen Piscirickettsia salmonis from Different Hosts Reveals Major Differences in Virulence-Associated Secretion Systems.</title>
        <authorList>
            <person name="Bohle H."/>
            <person name="Henriquez P."/>
            <person name="Grothusen H."/>
            <person name="Navas E."/>
            <person name="Sandoval A."/>
            <person name="Bustamante F."/>
            <person name="Bustos P."/>
            <person name="Mancilla M."/>
        </authorList>
    </citation>
    <scope>NUCLEOTIDE SEQUENCE [LARGE SCALE GENOMIC DNA]</scope>
    <source>
        <strain evidence="10">B1-32597</strain>
        <strain evidence="8">PM32597B1</strain>
    </source>
</reference>
<dbReference type="SUPFAM" id="SSF50249">
    <property type="entry name" value="Nucleic acid-binding proteins"/>
    <property type="match status" value="1"/>
</dbReference>
<keyword evidence="11" id="KW-1185">Reference proteome</keyword>
<dbReference type="Pfam" id="PF00313">
    <property type="entry name" value="CSD"/>
    <property type="match status" value="1"/>
</dbReference>
<dbReference type="GO" id="GO:0005829">
    <property type="term" value="C:cytosol"/>
    <property type="evidence" value="ECO:0007669"/>
    <property type="project" value="UniProtKB-ARBA"/>
</dbReference>
<evidence type="ECO:0000313" key="9">
    <source>
        <dbReference type="EMBL" id="QGO04255.1"/>
    </source>
</evidence>
<dbReference type="OrthoDB" id="9810590at2"/>
<dbReference type="STRING" id="1238.AWJ11_00590"/>
<dbReference type="SMART" id="SM00357">
    <property type="entry name" value="CSP"/>
    <property type="match status" value="1"/>
</dbReference>